<name>E5A727_LEPMJ</name>
<evidence type="ECO:0000256" key="1">
    <source>
        <dbReference type="SAM" id="Phobius"/>
    </source>
</evidence>
<accession>E5A727</accession>
<evidence type="ECO:0000313" key="3">
    <source>
        <dbReference type="Proteomes" id="UP000002668"/>
    </source>
</evidence>
<organism evidence="2 3">
    <name type="scientific">Leptosphaeria maculans (strain JN3 / isolate v23.1.3 / race Av1-4-5-6-7-8)</name>
    <name type="common">Blackleg fungus</name>
    <name type="synonym">Phoma lingam</name>
    <dbReference type="NCBI Taxonomy" id="985895"/>
    <lineage>
        <taxon>Eukaryota</taxon>
        <taxon>Fungi</taxon>
        <taxon>Dikarya</taxon>
        <taxon>Ascomycota</taxon>
        <taxon>Pezizomycotina</taxon>
        <taxon>Dothideomycetes</taxon>
        <taxon>Pleosporomycetidae</taxon>
        <taxon>Pleosporales</taxon>
        <taxon>Pleosporineae</taxon>
        <taxon>Leptosphaeriaceae</taxon>
        <taxon>Plenodomus</taxon>
        <taxon>Plenodomus lingam/Leptosphaeria maculans species complex</taxon>
    </lineage>
</organism>
<reference evidence="3" key="1">
    <citation type="journal article" date="2011" name="Nat. Commun.">
        <title>Effector diversification within compartments of the Leptosphaeria maculans genome affected by Repeat-Induced Point mutations.</title>
        <authorList>
            <person name="Rouxel T."/>
            <person name="Grandaubert J."/>
            <person name="Hane J.K."/>
            <person name="Hoede C."/>
            <person name="van de Wouw A.P."/>
            <person name="Couloux A."/>
            <person name="Dominguez V."/>
            <person name="Anthouard V."/>
            <person name="Bally P."/>
            <person name="Bourras S."/>
            <person name="Cozijnsen A.J."/>
            <person name="Ciuffetti L.M."/>
            <person name="Degrave A."/>
            <person name="Dilmaghani A."/>
            <person name="Duret L."/>
            <person name="Fudal I."/>
            <person name="Goodwin S.B."/>
            <person name="Gout L."/>
            <person name="Glaser N."/>
            <person name="Linglin J."/>
            <person name="Kema G.H.J."/>
            <person name="Lapalu N."/>
            <person name="Lawrence C.B."/>
            <person name="May K."/>
            <person name="Meyer M."/>
            <person name="Ollivier B."/>
            <person name="Poulain J."/>
            <person name="Schoch C.L."/>
            <person name="Simon A."/>
            <person name="Spatafora J.W."/>
            <person name="Stachowiak A."/>
            <person name="Turgeon B.G."/>
            <person name="Tyler B.M."/>
            <person name="Vincent D."/>
            <person name="Weissenbach J."/>
            <person name="Amselem J."/>
            <person name="Quesneville H."/>
            <person name="Oliver R.P."/>
            <person name="Wincker P."/>
            <person name="Balesdent M.-H."/>
            <person name="Howlett B.J."/>
        </authorList>
    </citation>
    <scope>NUCLEOTIDE SEQUENCE [LARGE SCALE GENOMIC DNA]</scope>
    <source>
        <strain evidence="3">JN3 / isolate v23.1.3 / race Av1-4-5-6-7-8</strain>
    </source>
</reference>
<dbReference type="eggNOG" id="ENOG502SY5K">
    <property type="taxonomic scope" value="Eukaryota"/>
</dbReference>
<dbReference type="InParanoid" id="E5A727"/>
<keyword evidence="3" id="KW-1185">Reference proteome</keyword>
<evidence type="ECO:0000313" key="2">
    <source>
        <dbReference type="EMBL" id="CBX99422.1"/>
    </source>
</evidence>
<keyword evidence="1" id="KW-1133">Transmembrane helix</keyword>
<feature type="transmembrane region" description="Helical" evidence="1">
    <location>
        <begin position="51"/>
        <end position="70"/>
    </location>
</feature>
<dbReference type="AlphaFoldDB" id="E5A727"/>
<dbReference type="EMBL" id="FP929136">
    <property type="protein sequence ID" value="CBX99422.1"/>
    <property type="molecule type" value="Genomic_DNA"/>
</dbReference>
<dbReference type="VEuPathDB" id="FungiDB:LEMA_P086610.1"/>
<dbReference type="Proteomes" id="UP000002668">
    <property type="component" value="Genome"/>
</dbReference>
<gene>
    <name evidence="2" type="ORF">LEMA_P086610.1</name>
</gene>
<protein>
    <recommendedName>
        <fullName evidence="4">Transmembrane protein</fullName>
    </recommendedName>
</protein>
<keyword evidence="1" id="KW-0812">Transmembrane</keyword>
<sequence>MTRVTFNVPPVTSKISSLLHLHRDNSSTKVNPVFNKPINTTSCPHHRLARVFYLASLTLLFFIAIPVVALEARSYSFVEDNQSQGFIFETTERDDAPGVEVIMAALPRRLQQAPAKMALIAAVLSIFISAAHLIFLGLDWKNGKRVRPNLVDSIQDALTGD</sequence>
<evidence type="ECO:0008006" key="4">
    <source>
        <dbReference type="Google" id="ProtNLM"/>
    </source>
</evidence>
<dbReference type="OrthoDB" id="5238025at2759"/>
<dbReference type="HOGENOM" id="CLU_1644024_0_0_1"/>
<proteinExistence type="predicted"/>
<keyword evidence="1" id="KW-0472">Membrane</keyword>
<feature type="transmembrane region" description="Helical" evidence="1">
    <location>
        <begin position="117"/>
        <end position="138"/>
    </location>
</feature>